<gene>
    <name evidence="2" type="ORF">B277_08310</name>
</gene>
<feature type="region of interest" description="Disordered" evidence="1">
    <location>
        <begin position="1"/>
        <end position="30"/>
    </location>
</feature>
<keyword evidence="2" id="KW-0547">Nucleotide-binding</keyword>
<dbReference type="EMBL" id="ALWX01000036">
    <property type="protein sequence ID" value="EKA61269.1"/>
    <property type="molecule type" value="Genomic_DNA"/>
</dbReference>
<name>K1DY27_9MICO</name>
<accession>K1DY27</accession>
<comment type="caution">
    <text evidence="2">The sequence shown here is derived from an EMBL/GenBank/DDBJ whole genome shotgun (WGS) entry which is preliminary data.</text>
</comment>
<evidence type="ECO:0000313" key="2">
    <source>
        <dbReference type="EMBL" id="EKA61269.1"/>
    </source>
</evidence>
<sequence>MADEDPREGDGSFDATARIVDAGGTDDDSTVEAALRPRRLAEFPGQPKVRDQLGLVLEAARRRGAPPGPRAALRTSRPGQDDPGDDRRRRAGAAHPRHVGAGDPARRRPRVGAVLPRRGGGALPRRDPPDVPTRRGDALPRHGGLPGRRRRRQGAGGHGHPAGAAPPSPSWGRPPARACCRRRCATALASRVTWTSTTCATSSRSSRAAPGSSGSPRTRTLSPRSPCAPGARHASPTACCAACGTGPRSTARARSTSRRPGQPSPSSTSTRPASTGSTARCSTRCADASEADPSDCRRSPSPWGRRPTPSRRSPSPISCGRASSSAVRAVGWPRPRPGSTSGSPRPTVSRSPFPSRIAPTAAGSADRAPRHRRVRWRRHDR</sequence>
<dbReference type="GO" id="GO:0004386">
    <property type="term" value="F:helicase activity"/>
    <property type="evidence" value="ECO:0007669"/>
    <property type="project" value="UniProtKB-KW"/>
</dbReference>
<reference evidence="2 3" key="1">
    <citation type="journal article" date="2012" name="J. Bacteriol.">
        <title>Genome Sequence of Janibacter hoylei MTCC8307, Isolated from the Stratospheric Air.</title>
        <authorList>
            <person name="Pawar S.P."/>
            <person name="Dhotre D.P."/>
            <person name="Shetty S.A."/>
            <person name="Chowdhury S.P."/>
            <person name="Chaudhari B.L."/>
            <person name="Shouche Y.S."/>
        </authorList>
    </citation>
    <scope>NUCLEOTIDE SEQUENCE [LARGE SCALE GENOMIC DNA]</scope>
    <source>
        <strain evidence="2 3">PVAS-1</strain>
    </source>
</reference>
<feature type="compositionally biased region" description="Low complexity" evidence="1">
    <location>
        <begin position="337"/>
        <end position="352"/>
    </location>
</feature>
<evidence type="ECO:0000313" key="3">
    <source>
        <dbReference type="Proteomes" id="UP000004474"/>
    </source>
</evidence>
<feature type="compositionally biased region" description="Basic and acidic residues" evidence="1">
    <location>
        <begin position="124"/>
        <end position="140"/>
    </location>
</feature>
<proteinExistence type="predicted"/>
<evidence type="ECO:0000256" key="1">
    <source>
        <dbReference type="SAM" id="MobiDB-lite"/>
    </source>
</evidence>
<feature type="compositionally biased region" description="Low complexity" evidence="1">
    <location>
        <begin position="299"/>
        <end position="318"/>
    </location>
</feature>
<feature type="compositionally biased region" description="Low complexity" evidence="1">
    <location>
        <begin position="245"/>
        <end position="280"/>
    </location>
</feature>
<organism evidence="2 3">
    <name type="scientific">Janibacter hoylei PVAS-1</name>
    <dbReference type="NCBI Taxonomy" id="1210046"/>
    <lineage>
        <taxon>Bacteria</taxon>
        <taxon>Bacillati</taxon>
        <taxon>Actinomycetota</taxon>
        <taxon>Actinomycetes</taxon>
        <taxon>Micrococcales</taxon>
        <taxon>Intrasporangiaceae</taxon>
        <taxon>Janibacter</taxon>
    </lineage>
</organism>
<feature type="region of interest" description="Disordered" evidence="1">
    <location>
        <begin position="193"/>
        <end position="381"/>
    </location>
</feature>
<keyword evidence="2" id="KW-0347">Helicase</keyword>
<feature type="compositionally biased region" description="Basic residues" evidence="1">
    <location>
        <begin position="89"/>
        <end position="98"/>
    </location>
</feature>
<dbReference type="eggNOG" id="COG2255">
    <property type="taxonomic scope" value="Bacteria"/>
</dbReference>
<keyword evidence="2" id="KW-0067">ATP-binding</keyword>
<feature type="compositionally biased region" description="Low complexity" evidence="1">
    <location>
        <begin position="195"/>
        <end position="217"/>
    </location>
</feature>
<dbReference type="STRING" id="1210046.B277_08310"/>
<dbReference type="Proteomes" id="UP000004474">
    <property type="component" value="Unassembled WGS sequence"/>
</dbReference>
<dbReference type="AlphaFoldDB" id="K1DY27"/>
<feature type="region of interest" description="Disordered" evidence="1">
    <location>
        <begin position="59"/>
        <end position="177"/>
    </location>
</feature>
<feature type="compositionally biased region" description="Basic residues" evidence="1">
    <location>
        <begin position="369"/>
        <end position="381"/>
    </location>
</feature>
<protein>
    <submittedName>
        <fullName evidence="2">Holliday junction DNA helicase subunit RuvB</fullName>
    </submittedName>
</protein>
<keyword evidence="2" id="KW-0378">Hydrolase</keyword>